<reference evidence="2" key="1">
    <citation type="submission" date="2017-09" db="EMBL/GenBank/DDBJ databases">
        <authorList>
            <person name="Varghese N."/>
            <person name="Submissions S."/>
        </authorList>
    </citation>
    <scope>NUCLEOTIDE SEQUENCE [LARGE SCALE GENOMIC DNA]</scope>
    <source>
        <strain evidence="2">CGMCC 1.8913</strain>
    </source>
</reference>
<gene>
    <name evidence="1" type="ORF">SAMN05421503_0843</name>
</gene>
<dbReference type="RefSeq" id="WP_097039498.1">
    <property type="nucleotide sequence ID" value="NZ_OBEK01000001.1"/>
</dbReference>
<proteinExistence type="predicted"/>
<evidence type="ECO:0008006" key="3">
    <source>
        <dbReference type="Google" id="ProtNLM"/>
    </source>
</evidence>
<accession>A0A285N6C8</accession>
<keyword evidence="2" id="KW-1185">Reference proteome</keyword>
<organism evidence="1 2">
    <name type="scientific">Terribacillus aidingensis</name>
    <dbReference type="NCBI Taxonomy" id="586416"/>
    <lineage>
        <taxon>Bacteria</taxon>
        <taxon>Bacillati</taxon>
        <taxon>Bacillota</taxon>
        <taxon>Bacilli</taxon>
        <taxon>Bacillales</taxon>
        <taxon>Bacillaceae</taxon>
        <taxon>Terribacillus</taxon>
    </lineage>
</organism>
<sequence>MQFNLIPLGSVVKLEGAAKPVVVHGYEQQKYDSKEIYDYISVPFPEGHIRPDYSIFFNREDIEEVLHVGYSTPEDKKLREEADSRLKK</sequence>
<dbReference type="AlphaFoldDB" id="A0A285N6C8"/>
<dbReference type="Proteomes" id="UP000219356">
    <property type="component" value="Unassembled WGS sequence"/>
</dbReference>
<dbReference type="OrthoDB" id="5124454at2"/>
<dbReference type="EMBL" id="OBEK01000001">
    <property type="protein sequence ID" value="SNZ05035.1"/>
    <property type="molecule type" value="Genomic_DNA"/>
</dbReference>
<evidence type="ECO:0000313" key="2">
    <source>
        <dbReference type="Proteomes" id="UP000219356"/>
    </source>
</evidence>
<evidence type="ECO:0000313" key="1">
    <source>
        <dbReference type="EMBL" id="SNZ05035.1"/>
    </source>
</evidence>
<name>A0A285N6C8_9BACI</name>
<dbReference type="Pfam" id="PF13780">
    <property type="entry name" value="DUF4176"/>
    <property type="match status" value="1"/>
</dbReference>
<dbReference type="InterPro" id="IPR025233">
    <property type="entry name" value="DUF4176"/>
</dbReference>
<protein>
    <recommendedName>
        <fullName evidence="3">DUF4176 domain-containing protein</fullName>
    </recommendedName>
</protein>